<reference evidence="2" key="1">
    <citation type="journal article" date="2013" name="Nature">
        <title>Draft genome of the wheat A-genome progenitor Triticum urartu.</title>
        <authorList>
            <person name="Ling H.Q."/>
            <person name="Zhao S."/>
            <person name="Liu D."/>
            <person name="Wang J."/>
            <person name="Sun H."/>
            <person name="Zhang C."/>
            <person name="Fan H."/>
            <person name="Li D."/>
            <person name="Dong L."/>
            <person name="Tao Y."/>
            <person name="Gao C."/>
            <person name="Wu H."/>
            <person name="Li Y."/>
            <person name="Cui Y."/>
            <person name="Guo X."/>
            <person name="Zheng S."/>
            <person name="Wang B."/>
            <person name="Yu K."/>
            <person name="Liang Q."/>
            <person name="Yang W."/>
            <person name="Lou X."/>
            <person name="Chen J."/>
            <person name="Feng M."/>
            <person name="Jian J."/>
            <person name="Zhang X."/>
            <person name="Luo G."/>
            <person name="Jiang Y."/>
            <person name="Liu J."/>
            <person name="Wang Z."/>
            <person name="Sha Y."/>
            <person name="Zhang B."/>
            <person name="Wu H."/>
            <person name="Tang D."/>
            <person name="Shen Q."/>
            <person name="Xue P."/>
            <person name="Zou S."/>
            <person name="Wang X."/>
            <person name="Liu X."/>
            <person name="Wang F."/>
            <person name="Yang Y."/>
            <person name="An X."/>
            <person name="Dong Z."/>
            <person name="Zhang K."/>
            <person name="Zhang X."/>
            <person name="Luo M.C."/>
            <person name="Dvorak J."/>
            <person name="Tong Y."/>
            <person name="Wang J."/>
            <person name="Yang H."/>
            <person name="Li Z."/>
            <person name="Wang D."/>
            <person name="Zhang A."/>
            <person name="Wang J."/>
        </authorList>
    </citation>
    <scope>NUCLEOTIDE SEQUENCE</scope>
    <source>
        <strain evidence="2">cv. G1812</strain>
    </source>
</reference>
<evidence type="ECO:0000313" key="1">
    <source>
        <dbReference type="EnsemblPlants" id="TuG1812G0200001982.01.T01.cds314145"/>
    </source>
</evidence>
<keyword evidence="2" id="KW-1185">Reference proteome</keyword>
<reference evidence="1" key="3">
    <citation type="submission" date="2022-06" db="UniProtKB">
        <authorList>
            <consortium name="EnsemblPlants"/>
        </authorList>
    </citation>
    <scope>IDENTIFICATION</scope>
</reference>
<name>A0A8R7TFA7_TRIUA</name>
<dbReference type="Proteomes" id="UP000015106">
    <property type="component" value="Chromosome 2"/>
</dbReference>
<reference evidence="1" key="2">
    <citation type="submission" date="2018-03" db="EMBL/GenBank/DDBJ databases">
        <title>The Triticum urartu genome reveals the dynamic nature of wheat genome evolution.</title>
        <authorList>
            <person name="Ling H."/>
            <person name="Ma B."/>
            <person name="Shi X."/>
            <person name="Liu H."/>
            <person name="Dong L."/>
            <person name="Sun H."/>
            <person name="Cao Y."/>
            <person name="Gao Q."/>
            <person name="Zheng S."/>
            <person name="Li Y."/>
            <person name="Yu Y."/>
            <person name="Du H."/>
            <person name="Qi M."/>
            <person name="Li Y."/>
            <person name="Yu H."/>
            <person name="Cui Y."/>
            <person name="Wang N."/>
            <person name="Chen C."/>
            <person name="Wu H."/>
            <person name="Zhao Y."/>
            <person name="Zhang J."/>
            <person name="Li Y."/>
            <person name="Zhou W."/>
            <person name="Zhang B."/>
            <person name="Hu W."/>
            <person name="Eijk M."/>
            <person name="Tang J."/>
            <person name="Witsenboer H."/>
            <person name="Zhao S."/>
            <person name="Li Z."/>
            <person name="Zhang A."/>
            <person name="Wang D."/>
            <person name="Liang C."/>
        </authorList>
    </citation>
    <scope>NUCLEOTIDE SEQUENCE [LARGE SCALE GENOMIC DNA]</scope>
    <source>
        <strain evidence="1">cv. G1812</strain>
    </source>
</reference>
<organism evidence="1 2">
    <name type="scientific">Triticum urartu</name>
    <name type="common">Red wild einkorn</name>
    <name type="synonym">Crithodium urartu</name>
    <dbReference type="NCBI Taxonomy" id="4572"/>
    <lineage>
        <taxon>Eukaryota</taxon>
        <taxon>Viridiplantae</taxon>
        <taxon>Streptophyta</taxon>
        <taxon>Embryophyta</taxon>
        <taxon>Tracheophyta</taxon>
        <taxon>Spermatophyta</taxon>
        <taxon>Magnoliopsida</taxon>
        <taxon>Liliopsida</taxon>
        <taxon>Poales</taxon>
        <taxon>Poaceae</taxon>
        <taxon>BOP clade</taxon>
        <taxon>Pooideae</taxon>
        <taxon>Triticodae</taxon>
        <taxon>Triticeae</taxon>
        <taxon>Triticinae</taxon>
        <taxon>Triticum</taxon>
    </lineage>
</organism>
<evidence type="ECO:0000313" key="2">
    <source>
        <dbReference type="Proteomes" id="UP000015106"/>
    </source>
</evidence>
<proteinExistence type="predicted"/>
<dbReference type="AlphaFoldDB" id="A0A8R7TFA7"/>
<dbReference type="Gramene" id="TuG1812G0200001982.01.T01">
    <property type="protein sequence ID" value="TuG1812G0200001982.01.T01.cds314145"/>
    <property type="gene ID" value="TuG1812G0200001982.01"/>
</dbReference>
<dbReference type="EnsemblPlants" id="TuG1812G0200001982.01.T01">
    <property type="protein sequence ID" value="TuG1812G0200001982.01.T01.cds314145"/>
    <property type="gene ID" value="TuG1812G0200001982.01"/>
</dbReference>
<accession>A0A8R7TFA7</accession>
<protein>
    <submittedName>
        <fullName evidence="1">Uncharacterized protein</fullName>
    </submittedName>
</protein>
<sequence length="62" mass="6855">MHLHHLSAPRRVAADLHVELLWISGDAPCRVAADLRELKLDRGKRLHLASKLCAGELVAVPQ</sequence>